<organism evidence="8 9">
    <name type="scientific">Sodiomyces alkalinus (strain CBS 110278 / VKM F-3762 / F11)</name>
    <name type="common">Alkaliphilic filamentous fungus</name>
    <dbReference type="NCBI Taxonomy" id="1314773"/>
    <lineage>
        <taxon>Eukaryota</taxon>
        <taxon>Fungi</taxon>
        <taxon>Dikarya</taxon>
        <taxon>Ascomycota</taxon>
        <taxon>Pezizomycotina</taxon>
        <taxon>Sordariomycetes</taxon>
        <taxon>Hypocreomycetidae</taxon>
        <taxon>Glomerellales</taxon>
        <taxon>Plectosphaerellaceae</taxon>
        <taxon>Sodiomyces</taxon>
    </lineage>
</organism>
<dbReference type="GO" id="GO:0003677">
    <property type="term" value="F:DNA binding"/>
    <property type="evidence" value="ECO:0007669"/>
    <property type="project" value="InterPro"/>
</dbReference>
<dbReference type="PANTHER" id="PTHR47338:SF5">
    <property type="entry name" value="ZN(II)2CYS6 TRANSCRIPTION FACTOR (EUROFUNG)"/>
    <property type="match status" value="1"/>
</dbReference>
<gene>
    <name evidence="8" type="ORF">SODALDRAFT_132559</name>
</gene>
<evidence type="ECO:0000313" key="9">
    <source>
        <dbReference type="Proteomes" id="UP000272025"/>
    </source>
</evidence>
<dbReference type="Pfam" id="PF04082">
    <property type="entry name" value="Fungal_trans"/>
    <property type="match status" value="1"/>
</dbReference>
<dbReference type="CDD" id="cd12148">
    <property type="entry name" value="fungal_TF_MHR"/>
    <property type="match status" value="1"/>
</dbReference>
<keyword evidence="3" id="KW-0805">Transcription regulation</keyword>
<dbReference type="SMART" id="SM00906">
    <property type="entry name" value="Fungal_trans"/>
    <property type="match status" value="1"/>
</dbReference>
<dbReference type="OrthoDB" id="2123952at2759"/>
<feature type="compositionally biased region" description="Low complexity" evidence="6">
    <location>
        <begin position="110"/>
        <end position="120"/>
    </location>
</feature>
<dbReference type="InterPro" id="IPR001138">
    <property type="entry name" value="Zn2Cys6_DnaBD"/>
</dbReference>
<dbReference type="PROSITE" id="PS50048">
    <property type="entry name" value="ZN2_CY6_FUNGAL_2"/>
    <property type="match status" value="1"/>
</dbReference>
<evidence type="ECO:0000256" key="1">
    <source>
        <dbReference type="ARBA" id="ARBA00004123"/>
    </source>
</evidence>
<dbReference type="InterPro" id="IPR036864">
    <property type="entry name" value="Zn2-C6_fun-type_DNA-bd_sf"/>
</dbReference>
<accession>A0A3N2PYE6</accession>
<evidence type="ECO:0000256" key="4">
    <source>
        <dbReference type="ARBA" id="ARBA00023163"/>
    </source>
</evidence>
<dbReference type="PROSITE" id="PS00463">
    <property type="entry name" value="ZN2_CY6_FUNGAL_1"/>
    <property type="match status" value="1"/>
</dbReference>
<dbReference type="SUPFAM" id="SSF57701">
    <property type="entry name" value="Zn2/Cys6 DNA-binding domain"/>
    <property type="match status" value="1"/>
</dbReference>
<dbReference type="InterPro" id="IPR007219">
    <property type="entry name" value="XnlR_reg_dom"/>
</dbReference>
<dbReference type="EMBL" id="ML119053">
    <property type="protein sequence ID" value="ROT39561.1"/>
    <property type="molecule type" value="Genomic_DNA"/>
</dbReference>
<dbReference type="GO" id="GO:0000981">
    <property type="term" value="F:DNA-binding transcription factor activity, RNA polymerase II-specific"/>
    <property type="evidence" value="ECO:0007669"/>
    <property type="project" value="InterPro"/>
</dbReference>
<evidence type="ECO:0000259" key="7">
    <source>
        <dbReference type="PROSITE" id="PS50048"/>
    </source>
</evidence>
<evidence type="ECO:0000313" key="8">
    <source>
        <dbReference type="EMBL" id="ROT39561.1"/>
    </source>
</evidence>
<dbReference type="STRING" id="1314773.A0A3N2PYE6"/>
<dbReference type="SMART" id="SM00066">
    <property type="entry name" value="GAL4"/>
    <property type="match status" value="1"/>
</dbReference>
<feature type="region of interest" description="Disordered" evidence="6">
    <location>
        <begin position="144"/>
        <end position="196"/>
    </location>
</feature>
<evidence type="ECO:0000256" key="6">
    <source>
        <dbReference type="SAM" id="MobiDB-lite"/>
    </source>
</evidence>
<feature type="region of interest" description="Disordered" evidence="6">
    <location>
        <begin position="97"/>
        <end position="125"/>
    </location>
</feature>
<keyword evidence="2" id="KW-0479">Metal-binding</keyword>
<feature type="compositionally biased region" description="Low complexity" evidence="6">
    <location>
        <begin position="173"/>
        <end position="196"/>
    </location>
</feature>
<feature type="domain" description="Zn(2)-C6 fungal-type" evidence="7">
    <location>
        <begin position="15"/>
        <end position="45"/>
    </location>
</feature>
<keyword evidence="5" id="KW-0539">Nucleus</keyword>
<sequence length="644" mass="71123">MMPASTTLGRGRKTACEMCRARKRRCDGRLPSCSLCQKAQSRCIYAIPSPYGQDLGVMFHSAPREISCAHPDDSPPEADLSTPGNYDLSRYLAGAMEPRHISPGTPGPISSDSSGFSDMSNNLPDTASLQQHTLGWMQQFSAQLDLPPPEFDSDPSVFGHPSESALSLPDSWQQSLSGPSSAAAAVPSEPSQPQLPSQERVMHMVNSFFSAQHHLLPSVHRESFMARLSNDMASLSSGPFLWVILALYCSCDKSESMQLQYRNWMQTAHSKLELMSTTHVRSNTNNMLQASIWMVFDAYCRGDVTNAWLLLGRTAQLASALGLHRIDSKHRTPRMEVELKSRSDIEVEECRKCMWCLMLLDRVIVSINGLALSVDDRYFHVDFPLPELEFQEARDSIKGIEKLRERYSFEAFDLLNGNVTSQMANKPSFGHVLKVSVILGRALAIQNSIHHGDTCTHDQHLEKLRTLESVLNTFSYAASASGEAVGPTSLMQLWLRMLTQSSKISMLHPPGPSTLGLCNCLSSPSPGVSPNRTDSRCVTAALSAAGAFSQALKETLLALNNPFLLPMACTSVRMLALLRNQMDESDRGHAREVIDEILRVVDHISIKFPGAAAKARETIRRRLNELEHGTREKASTCYVGLDCE</sequence>
<dbReference type="Proteomes" id="UP000272025">
    <property type="component" value="Unassembled WGS sequence"/>
</dbReference>
<dbReference type="Pfam" id="PF00172">
    <property type="entry name" value="Zn_clus"/>
    <property type="match status" value="1"/>
</dbReference>
<proteinExistence type="predicted"/>
<dbReference type="GO" id="GO:0005634">
    <property type="term" value="C:nucleus"/>
    <property type="evidence" value="ECO:0007669"/>
    <property type="project" value="UniProtKB-SubCell"/>
</dbReference>
<protein>
    <recommendedName>
        <fullName evidence="7">Zn(2)-C6 fungal-type domain-containing protein</fullName>
    </recommendedName>
</protein>
<dbReference type="GeneID" id="39575193"/>
<evidence type="ECO:0000256" key="3">
    <source>
        <dbReference type="ARBA" id="ARBA00023015"/>
    </source>
</evidence>
<name>A0A3N2PYE6_SODAK</name>
<dbReference type="InterPro" id="IPR050815">
    <property type="entry name" value="TF_fung"/>
</dbReference>
<reference evidence="8 9" key="1">
    <citation type="journal article" date="2018" name="Mol. Ecol.">
        <title>The obligate alkalophilic soda-lake fungus Sodiomyces alkalinus has shifted to a protein diet.</title>
        <authorList>
            <person name="Grum-Grzhimaylo A.A."/>
            <person name="Falkoski D.L."/>
            <person name="van den Heuvel J."/>
            <person name="Valero-Jimenez C.A."/>
            <person name="Min B."/>
            <person name="Choi I.G."/>
            <person name="Lipzen A."/>
            <person name="Daum C.G."/>
            <person name="Aanen D.K."/>
            <person name="Tsang A."/>
            <person name="Henrissat B."/>
            <person name="Bilanenko E.N."/>
            <person name="de Vries R.P."/>
            <person name="van Kan J.A.L."/>
            <person name="Grigoriev I.V."/>
            <person name="Debets A.J.M."/>
        </authorList>
    </citation>
    <scope>NUCLEOTIDE SEQUENCE [LARGE SCALE GENOMIC DNA]</scope>
    <source>
        <strain evidence="8 9">F11</strain>
    </source>
</reference>
<dbReference type="RefSeq" id="XP_028467367.1">
    <property type="nucleotide sequence ID" value="XM_028606715.1"/>
</dbReference>
<dbReference type="GO" id="GO:0006351">
    <property type="term" value="P:DNA-templated transcription"/>
    <property type="evidence" value="ECO:0007669"/>
    <property type="project" value="InterPro"/>
</dbReference>
<keyword evidence="9" id="KW-1185">Reference proteome</keyword>
<evidence type="ECO:0000256" key="2">
    <source>
        <dbReference type="ARBA" id="ARBA00022723"/>
    </source>
</evidence>
<dbReference type="Gene3D" id="4.10.240.10">
    <property type="entry name" value="Zn(2)-C6 fungal-type DNA-binding domain"/>
    <property type="match status" value="1"/>
</dbReference>
<dbReference type="GO" id="GO:0008270">
    <property type="term" value="F:zinc ion binding"/>
    <property type="evidence" value="ECO:0007669"/>
    <property type="project" value="InterPro"/>
</dbReference>
<keyword evidence="4" id="KW-0804">Transcription</keyword>
<evidence type="ECO:0000256" key="5">
    <source>
        <dbReference type="ARBA" id="ARBA00023242"/>
    </source>
</evidence>
<dbReference type="CDD" id="cd00067">
    <property type="entry name" value="GAL4"/>
    <property type="match status" value="1"/>
</dbReference>
<comment type="subcellular location">
    <subcellularLocation>
        <location evidence="1">Nucleus</location>
    </subcellularLocation>
</comment>
<dbReference type="AlphaFoldDB" id="A0A3N2PYE6"/>
<dbReference type="PANTHER" id="PTHR47338">
    <property type="entry name" value="ZN(II)2CYS6 TRANSCRIPTION FACTOR (EUROFUNG)-RELATED"/>
    <property type="match status" value="1"/>
</dbReference>